<dbReference type="GO" id="GO:0005524">
    <property type="term" value="F:ATP binding"/>
    <property type="evidence" value="ECO:0007669"/>
    <property type="project" value="UniProtKB-UniRule"/>
</dbReference>
<dbReference type="InterPro" id="IPR001757">
    <property type="entry name" value="P_typ_ATPase"/>
</dbReference>
<evidence type="ECO:0000313" key="12">
    <source>
        <dbReference type="EMBL" id="RGC50587.1"/>
    </source>
</evidence>
<feature type="domain" description="P-type ATPase A" evidence="11">
    <location>
        <begin position="194"/>
        <end position="293"/>
    </location>
</feature>
<dbReference type="PANTHER" id="PTHR48085">
    <property type="entry name" value="CADMIUM/ZINC-TRANSPORTING ATPASE HMA2-RELATED"/>
    <property type="match status" value="1"/>
</dbReference>
<name>A0A3E2XR88_9FIRM</name>
<dbReference type="AlphaFoldDB" id="A0A3E2XR88"/>
<keyword evidence="10" id="KW-0067">ATP-binding</keyword>
<dbReference type="SFLD" id="SFLDS00003">
    <property type="entry name" value="Haloacid_Dehalogenase"/>
    <property type="match status" value="1"/>
</dbReference>
<dbReference type="OrthoDB" id="9813266at2"/>
<evidence type="ECO:0000256" key="5">
    <source>
        <dbReference type="ARBA" id="ARBA00022967"/>
    </source>
</evidence>
<evidence type="ECO:0000256" key="3">
    <source>
        <dbReference type="ARBA" id="ARBA00022539"/>
    </source>
</evidence>
<dbReference type="RefSeq" id="WP_117539075.1">
    <property type="nucleotide sequence ID" value="NZ_QVFD01000002.1"/>
</dbReference>
<keyword evidence="7" id="KW-0472">Membrane</keyword>
<evidence type="ECO:0000256" key="9">
    <source>
        <dbReference type="ARBA" id="ARBA00049338"/>
    </source>
</evidence>
<dbReference type="Proteomes" id="UP000261231">
    <property type="component" value="Unassembled WGS sequence"/>
</dbReference>
<comment type="similarity">
    <text evidence="2 10">Belongs to the cation transport ATPase (P-type) (TC 3.A.3) family. Type IB subfamily.</text>
</comment>
<proteinExistence type="inferred from homology"/>
<evidence type="ECO:0000256" key="2">
    <source>
        <dbReference type="ARBA" id="ARBA00006024"/>
    </source>
</evidence>
<keyword evidence="6" id="KW-1133">Transmembrane helix</keyword>
<dbReference type="InterPro" id="IPR018303">
    <property type="entry name" value="ATPase_P-typ_P_site"/>
</dbReference>
<evidence type="ECO:0000256" key="8">
    <source>
        <dbReference type="ARBA" id="ARBA00039103"/>
    </source>
</evidence>
<evidence type="ECO:0000259" key="11">
    <source>
        <dbReference type="Pfam" id="PF00122"/>
    </source>
</evidence>
<dbReference type="GO" id="GO:0016887">
    <property type="term" value="F:ATP hydrolysis activity"/>
    <property type="evidence" value="ECO:0007669"/>
    <property type="project" value="InterPro"/>
</dbReference>
<dbReference type="InterPro" id="IPR036412">
    <property type="entry name" value="HAD-like_sf"/>
</dbReference>
<dbReference type="PROSITE" id="PS00154">
    <property type="entry name" value="ATPASE_E1_E2"/>
    <property type="match status" value="1"/>
</dbReference>
<dbReference type="NCBIfam" id="TIGR01525">
    <property type="entry name" value="ATPase-IB_hvy"/>
    <property type="match status" value="1"/>
</dbReference>
<keyword evidence="10" id="KW-0547">Nucleotide-binding</keyword>
<keyword evidence="4" id="KW-0812">Transmembrane</keyword>
<evidence type="ECO:0000256" key="7">
    <source>
        <dbReference type="ARBA" id="ARBA00023136"/>
    </source>
</evidence>
<dbReference type="Gene3D" id="2.70.150.10">
    <property type="entry name" value="Calcium-transporting ATPase, cytoplasmic transduction domain A"/>
    <property type="match status" value="1"/>
</dbReference>
<evidence type="ECO:0000313" key="13">
    <source>
        <dbReference type="Proteomes" id="UP000261231"/>
    </source>
</evidence>
<dbReference type="InterPro" id="IPR023299">
    <property type="entry name" value="ATPase_P-typ_cyto_dom_N"/>
</dbReference>
<reference evidence="12 13" key="1">
    <citation type="submission" date="2018-08" db="EMBL/GenBank/DDBJ databases">
        <title>A genome reference for cultivated species of the human gut microbiota.</title>
        <authorList>
            <person name="Zou Y."/>
            <person name="Xue W."/>
            <person name="Luo G."/>
        </authorList>
    </citation>
    <scope>NUCLEOTIDE SEQUENCE [LARGE SCALE GENOMIC DNA]</scope>
    <source>
        <strain evidence="12 13">AM28-39</strain>
    </source>
</reference>
<gene>
    <name evidence="12" type="ORF">DW747_04285</name>
</gene>
<evidence type="ECO:0000256" key="1">
    <source>
        <dbReference type="ARBA" id="ARBA00004141"/>
    </source>
</evidence>
<dbReference type="Gene3D" id="3.40.1110.10">
    <property type="entry name" value="Calcium-transporting ATPase, cytoplasmic domain N"/>
    <property type="match status" value="1"/>
</dbReference>
<dbReference type="NCBIfam" id="TIGR01494">
    <property type="entry name" value="ATPase_P-type"/>
    <property type="match status" value="1"/>
</dbReference>
<evidence type="ECO:0000256" key="10">
    <source>
        <dbReference type="RuleBase" id="RU362081"/>
    </source>
</evidence>
<comment type="caution">
    <text evidence="12">The sequence shown here is derived from an EMBL/GenBank/DDBJ whole genome shotgun (WGS) entry which is preliminary data.</text>
</comment>
<comment type="catalytic activity">
    <reaction evidence="9">
        <text>Cd(2+)(in) + ATP + H2O = Cd(2+)(out) + ADP + phosphate + H(+)</text>
        <dbReference type="Rhea" id="RHEA:12132"/>
        <dbReference type="ChEBI" id="CHEBI:15377"/>
        <dbReference type="ChEBI" id="CHEBI:15378"/>
        <dbReference type="ChEBI" id="CHEBI:30616"/>
        <dbReference type="ChEBI" id="CHEBI:43474"/>
        <dbReference type="ChEBI" id="CHEBI:48775"/>
        <dbReference type="ChEBI" id="CHEBI:456216"/>
        <dbReference type="EC" id="7.2.2.21"/>
    </reaction>
</comment>
<protein>
    <recommendedName>
        <fullName evidence="8">Cd(2+)-exporting ATPase</fullName>
        <ecNumber evidence="8">7.2.2.21</ecNumber>
    </recommendedName>
</protein>
<dbReference type="SFLD" id="SFLDF00027">
    <property type="entry name" value="p-type_atpase"/>
    <property type="match status" value="1"/>
</dbReference>
<dbReference type="PANTHER" id="PTHR48085:SF5">
    <property type="entry name" value="CADMIUM_ZINC-TRANSPORTING ATPASE HMA4-RELATED"/>
    <property type="match status" value="1"/>
</dbReference>
<evidence type="ECO:0000256" key="4">
    <source>
        <dbReference type="ARBA" id="ARBA00022692"/>
    </source>
</evidence>
<keyword evidence="10" id="KW-1003">Cell membrane</keyword>
<dbReference type="GO" id="GO:0005886">
    <property type="term" value="C:plasma membrane"/>
    <property type="evidence" value="ECO:0007669"/>
    <property type="project" value="UniProtKB-SubCell"/>
</dbReference>
<keyword evidence="10" id="KW-0479">Metal-binding</keyword>
<dbReference type="GO" id="GO:0008551">
    <property type="term" value="F:P-type cadmium transporter activity"/>
    <property type="evidence" value="ECO:0007669"/>
    <property type="project" value="UniProtKB-EC"/>
</dbReference>
<dbReference type="Gene3D" id="3.40.50.1000">
    <property type="entry name" value="HAD superfamily/HAD-like"/>
    <property type="match status" value="1"/>
</dbReference>
<dbReference type="InterPro" id="IPR027256">
    <property type="entry name" value="P-typ_ATPase_IB"/>
</dbReference>
<keyword evidence="3" id="KW-0104">Cadmium</keyword>
<sequence>MKFVVKHEIKGRIRVHFCQKRMTFEEADTLQYYLDSQEMITSSKVQERTQDATICYTGEKSAVIALLRSFHYEKVDVPDVYRQNSGRETNREYWDKLVTKVVVHYGNKLFLPMPIRTVITGVKSVKYIYQGIHTLLQRKIEVPVLDATAIGVSMFRGDISTAGSVMFLLGIGEILEEWTHKKSVDDLARSMSLNISRVWLCNDGQEMLVPTTKIQTGDLVRVHMGNMVPFDGTVAEGEAMVNQASLTGESEPVRKYIESTVYAGTVVEEGELTIRVKETNGSSKFDKIVTMIEESEKLKSGLESKAEHLADRLVPYTLLGTGITYLLTRNITKAISVLMVDFSCALKLAMPISVLSAIREASNYHVTVKGGRYLEAMAEADTIVFDKTGTLTKAQPTVKQVVAFNGMSENELLRIAACLEEHFPHSMAKAVVQAAIDRHLVHEELHSKVEYIVAHGISSKINDKKVVIGSYHFVFEDEKCAVPDGMMEAFDKLPSECSHLFMAIDHELAAVICIEDPLREEAAAVVRKLKETGISKVVMMTGDSDRTAKAIATRVGVDEYYSEVLPEDKASFVEEEKKAGRKVIMIGDGINDSPALSAADIGIAISDGAEIAREIADITVGADSLNELVTLKLISDGLMKRIHKNYRFIVGFNTGLIVLGVAGILQPATSALLHNTSTLMIGLKSMQDIL</sequence>
<keyword evidence="13" id="KW-1185">Reference proteome</keyword>
<comment type="subcellular location">
    <subcellularLocation>
        <location evidence="10">Cell membrane</location>
    </subcellularLocation>
    <subcellularLocation>
        <location evidence="1">Membrane</location>
        <topology evidence="1">Multi-pass membrane protein</topology>
    </subcellularLocation>
</comment>
<accession>A0A3E2XR88</accession>
<evidence type="ECO:0000256" key="6">
    <source>
        <dbReference type="ARBA" id="ARBA00022989"/>
    </source>
</evidence>
<dbReference type="SUPFAM" id="SSF56784">
    <property type="entry name" value="HAD-like"/>
    <property type="match status" value="1"/>
</dbReference>
<dbReference type="Pfam" id="PF00702">
    <property type="entry name" value="Hydrolase"/>
    <property type="match status" value="1"/>
</dbReference>
<dbReference type="GO" id="GO:0046872">
    <property type="term" value="F:metal ion binding"/>
    <property type="evidence" value="ECO:0007669"/>
    <property type="project" value="UniProtKB-KW"/>
</dbReference>
<dbReference type="InterPro" id="IPR008250">
    <property type="entry name" value="ATPase_P-typ_transduc_dom_A_sf"/>
</dbReference>
<keyword evidence="5" id="KW-1278">Translocase</keyword>
<dbReference type="InterPro" id="IPR023214">
    <property type="entry name" value="HAD_sf"/>
</dbReference>
<dbReference type="SUPFAM" id="SSF81653">
    <property type="entry name" value="Calcium ATPase, transduction domain A"/>
    <property type="match status" value="1"/>
</dbReference>
<dbReference type="Pfam" id="PF00122">
    <property type="entry name" value="E1-E2_ATPase"/>
    <property type="match status" value="1"/>
</dbReference>
<dbReference type="EMBL" id="QVFD01000002">
    <property type="protein sequence ID" value="RGC50587.1"/>
    <property type="molecule type" value="Genomic_DNA"/>
</dbReference>
<dbReference type="InterPro" id="IPR059000">
    <property type="entry name" value="ATPase_P-type_domA"/>
</dbReference>
<organism evidence="12 13">
    <name type="scientific">Coprococcus catus</name>
    <dbReference type="NCBI Taxonomy" id="116085"/>
    <lineage>
        <taxon>Bacteria</taxon>
        <taxon>Bacillati</taxon>
        <taxon>Bacillota</taxon>
        <taxon>Clostridia</taxon>
        <taxon>Lachnospirales</taxon>
        <taxon>Lachnospiraceae</taxon>
        <taxon>Coprococcus</taxon>
    </lineage>
</organism>
<dbReference type="CDD" id="cd07550">
    <property type="entry name" value="P-type_ATPase_HM"/>
    <property type="match status" value="1"/>
</dbReference>
<dbReference type="SFLD" id="SFLDG00002">
    <property type="entry name" value="C1.7:_P-type_atpase_like"/>
    <property type="match status" value="1"/>
</dbReference>
<dbReference type="PRINTS" id="PR00119">
    <property type="entry name" value="CATATPASE"/>
</dbReference>
<dbReference type="InterPro" id="IPR051014">
    <property type="entry name" value="Cation_Transport_ATPase_IB"/>
</dbReference>
<dbReference type="EC" id="7.2.2.21" evidence="8"/>
<dbReference type="PRINTS" id="PR00120">
    <property type="entry name" value="HATPASE"/>
</dbReference>
<dbReference type="InterPro" id="IPR044492">
    <property type="entry name" value="P_typ_ATPase_HD_dom"/>
</dbReference>